<dbReference type="AlphaFoldDB" id="A0A8S1N6P0"/>
<feature type="signal peptide" evidence="1">
    <location>
        <begin position="1"/>
        <end position="17"/>
    </location>
</feature>
<evidence type="ECO:0000313" key="2">
    <source>
        <dbReference type="EMBL" id="CAD8088110.1"/>
    </source>
</evidence>
<sequence>MSLLILSIVQVIIVISGQETNDTENKINDYCDAVQKNTTFKVNITVSEVDNKGYCVEGKTRVEQFDKIDQDQQYVYLSEHYCANLQNYPITCEQYYNAQEYDEKAKANYKKLYEDYKATGIPNSDCLGIARFVFCAEQFKYCDSDDGNTDYEICSFLCIIWQNRCPEYNDIYHRVCPNGGGEDGRCSQGYKSLILLVLILLLLY</sequence>
<gene>
    <name evidence="2" type="ORF">PSON_ATCC_30995.1.T0520187</name>
</gene>
<dbReference type="OrthoDB" id="292491at2759"/>
<evidence type="ECO:0000313" key="3">
    <source>
        <dbReference type="Proteomes" id="UP000692954"/>
    </source>
</evidence>
<dbReference type="EMBL" id="CAJJDN010000052">
    <property type="protein sequence ID" value="CAD8088110.1"/>
    <property type="molecule type" value="Genomic_DNA"/>
</dbReference>
<keyword evidence="1" id="KW-0732">Signal</keyword>
<comment type="caution">
    <text evidence="2">The sequence shown here is derived from an EMBL/GenBank/DDBJ whole genome shotgun (WGS) entry which is preliminary data.</text>
</comment>
<organism evidence="2 3">
    <name type="scientific">Paramecium sonneborni</name>
    <dbReference type="NCBI Taxonomy" id="65129"/>
    <lineage>
        <taxon>Eukaryota</taxon>
        <taxon>Sar</taxon>
        <taxon>Alveolata</taxon>
        <taxon>Ciliophora</taxon>
        <taxon>Intramacronucleata</taxon>
        <taxon>Oligohymenophorea</taxon>
        <taxon>Peniculida</taxon>
        <taxon>Parameciidae</taxon>
        <taxon>Paramecium</taxon>
    </lineage>
</organism>
<reference evidence="2" key="1">
    <citation type="submission" date="2021-01" db="EMBL/GenBank/DDBJ databases">
        <authorList>
            <consortium name="Genoscope - CEA"/>
            <person name="William W."/>
        </authorList>
    </citation>
    <scope>NUCLEOTIDE SEQUENCE</scope>
</reference>
<dbReference type="Proteomes" id="UP000692954">
    <property type="component" value="Unassembled WGS sequence"/>
</dbReference>
<proteinExistence type="predicted"/>
<protein>
    <recommendedName>
        <fullName evidence="4">Transmembrane protein</fullName>
    </recommendedName>
</protein>
<evidence type="ECO:0000256" key="1">
    <source>
        <dbReference type="SAM" id="SignalP"/>
    </source>
</evidence>
<keyword evidence="3" id="KW-1185">Reference proteome</keyword>
<accession>A0A8S1N6P0</accession>
<feature type="chain" id="PRO_5035809236" description="Transmembrane protein" evidence="1">
    <location>
        <begin position="18"/>
        <end position="204"/>
    </location>
</feature>
<evidence type="ECO:0008006" key="4">
    <source>
        <dbReference type="Google" id="ProtNLM"/>
    </source>
</evidence>
<name>A0A8S1N6P0_9CILI</name>